<dbReference type="GO" id="GO:0005886">
    <property type="term" value="C:plasma membrane"/>
    <property type="evidence" value="ECO:0007669"/>
    <property type="project" value="TreeGrafter"/>
</dbReference>
<keyword evidence="2" id="KW-0813">Transport</keyword>
<dbReference type="NCBIfam" id="NF037982">
    <property type="entry name" value="Nramp_1"/>
    <property type="match status" value="1"/>
</dbReference>
<dbReference type="EMBL" id="FN649741">
    <property type="protein sequence ID" value="CBN78636.1"/>
    <property type="molecule type" value="Genomic_DNA"/>
</dbReference>
<dbReference type="PANTHER" id="PTHR11706:SF33">
    <property type="entry name" value="NATURAL RESISTANCE-ASSOCIATED MACROPHAGE PROTEIN 2"/>
    <property type="match status" value="1"/>
</dbReference>
<dbReference type="OMA" id="STYLVWT"/>
<accession>D8LF38</accession>
<organism evidence="8 9">
    <name type="scientific">Ectocarpus siliculosus</name>
    <name type="common">Brown alga</name>
    <name type="synonym">Conferva siliculosa</name>
    <dbReference type="NCBI Taxonomy" id="2880"/>
    <lineage>
        <taxon>Eukaryota</taxon>
        <taxon>Sar</taxon>
        <taxon>Stramenopiles</taxon>
        <taxon>Ochrophyta</taxon>
        <taxon>PX clade</taxon>
        <taxon>Phaeophyceae</taxon>
        <taxon>Ectocarpales</taxon>
        <taxon>Ectocarpaceae</taxon>
        <taxon>Ectocarpus</taxon>
    </lineage>
</organism>
<feature type="transmembrane region" description="Helical" evidence="7">
    <location>
        <begin position="128"/>
        <end position="146"/>
    </location>
</feature>
<dbReference type="InterPro" id="IPR001046">
    <property type="entry name" value="NRAMP_fam"/>
</dbReference>
<dbReference type="Pfam" id="PF01566">
    <property type="entry name" value="Nramp"/>
    <property type="match status" value="1"/>
</dbReference>
<protein>
    <submittedName>
        <fullName evidence="8">Divalent metal transporter</fullName>
    </submittedName>
</protein>
<evidence type="ECO:0000256" key="7">
    <source>
        <dbReference type="SAM" id="Phobius"/>
    </source>
</evidence>
<feature type="transmembrane region" description="Helical" evidence="7">
    <location>
        <begin position="167"/>
        <end position="185"/>
    </location>
</feature>
<evidence type="ECO:0000256" key="4">
    <source>
        <dbReference type="ARBA" id="ARBA00022989"/>
    </source>
</evidence>
<feature type="transmembrane region" description="Helical" evidence="7">
    <location>
        <begin position="197"/>
        <end position="223"/>
    </location>
</feature>
<keyword evidence="4 7" id="KW-1133">Transmembrane helix</keyword>
<sequence length="628" mass="68373">MFYWFLVRSYGDDCTAEIDCVESGLRTLYSLLFFAYRKDGNSSDPYDAEHWREGDADDKAIAEDDEGLHISNKGDVHYVPDEPEGKWLHWPTLAAYVGPGFLVCIAYLDPGNLEADLQTGAYTGYQLLWVLLLAHILGLVLQSLAARIGVVTGTHLADVCRTHYDRPAALLLWVMMEVAIIGSDIQEVLGSAIGLQILFGIPLWVGCLLTALDTFTFLFIHVFGVRKLEALFVVLVSIMTVAFFIDFFMSPPSPADVAEGFSFTAESYATVPALGLIGAVIMPHNIYLHSALVLSRVVDRTRPRKLWEATKYYTIDSGIALMVAFMINLAVVCTFAKQFYDETCATASEPSACFVGDSIDPTQPSYGSCDADGTGLCQEIGLSAAAAALRGTLGSSAKYVWAVGLLAAGQSSTMTGTYAGQFVMEGFLQLKIPKWQRVLVTRIIALGPALAVTVFMGGDIRATDRLSAWLNVLQSLQLPFAIIPLLTFCNSPHVMGEFTITSSMTAFVWMVSIGIIGINISIVLGFLFDEGISSEGAAAPWLYACTAIGASLYLGFILFLMREDLQKLRRRAESLFWELGRHDHMLRSTSDDGSLSPLEPGAGSEARHGQIQGAAVGDERRDGDDTRA</sequence>
<keyword evidence="9" id="KW-1185">Reference proteome</keyword>
<feature type="transmembrane region" description="Helical" evidence="7">
    <location>
        <begin position="507"/>
        <end position="528"/>
    </location>
</feature>
<evidence type="ECO:0000313" key="8">
    <source>
        <dbReference type="EMBL" id="CBN78636.1"/>
    </source>
</evidence>
<dbReference type="GO" id="GO:0005384">
    <property type="term" value="F:manganese ion transmembrane transporter activity"/>
    <property type="evidence" value="ECO:0007669"/>
    <property type="project" value="TreeGrafter"/>
</dbReference>
<keyword evidence="5 7" id="KW-0472">Membrane</keyword>
<comment type="subcellular location">
    <subcellularLocation>
        <location evidence="1">Membrane</location>
        <topology evidence="1">Multi-pass membrane protein</topology>
    </subcellularLocation>
</comment>
<evidence type="ECO:0000256" key="5">
    <source>
        <dbReference type="ARBA" id="ARBA00023136"/>
    </source>
</evidence>
<dbReference type="InParanoid" id="D8LF38"/>
<dbReference type="PANTHER" id="PTHR11706">
    <property type="entry name" value="SOLUTE CARRIER PROTEIN FAMILY 11 MEMBER"/>
    <property type="match status" value="1"/>
</dbReference>
<proteinExistence type="predicted"/>
<feature type="transmembrane region" description="Helical" evidence="7">
    <location>
        <begin position="230"/>
        <end position="249"/>
    </location>
</feature>
<dbReference type="PRINTS" id="PR00447">
    <property type="entry name" value="NATRESASSCMP"/>
</dbReference>
<evidence type="ECO:0000313" key="9">
    <source>
        <dbReference type="Proteomes" id="UP000002630"/>
    </source>
</evidence>
<reference evidence="8 9" key="1">
    <citation type="journal article" date="2010" name="Nature">
        <title>The Ectocarpus genome and the independent evolution of multicellularity in brown algae.</title>
        <authorList>
            <person name="Cock J.M."/>
            <person name="Sterck L."/>
            <person name="Rouze P."/>
            <person name="Scornet D."/>
            <person name="Allen A.E."/>
            <person name="Amoutzias G."/>
            <person name="Anthouard V."/>
            <person name="Artiguenave F."/>
            <person name="Aury J.M."/>
            <person name="Badger J.H."/>
            <person name="Beszteri B."/>
            <person name="Billiau K."/>
            <person name="Bonnet E."/>
            <person name="Bothwell J.H."/>
            <person name="Bowler C."/>
            <person name="Boyen C."/>
            <person name="Brownlee C."/>
            <person name="Carrano C.J."/>
            <person name="Charrier B."/>
            <person name="Cho G.Y."/>
            <person name="Coelho S.M."/>
            <person name="Collen J."/>
            <person name="Corre E."/>
            <person name="Da Silva C."/>
            <person name="Delage L."/>
            <person name="Delaroque N."/>
            <person name="Dittami S.M."/>
            <person name="Doulbeau S."/>
            <person name="Elias M."/>
            <person name="Farnham G."/>
            <person name="Gachon C.M."/>
            <person name="Gschloessl B."/>
            <person name="Heesch S."/>
            <person name="Jabbari K."/>
            <person name="Jubin C."/>
            <person name="Kawai H."/>
            <person name="Kimura K."/>
            <person name="Kloareg B."/>
            <person name="Kupper F.C."/>
            <person name="Lang D."/>
            <person name="Le Bail A."/>
            <person name="Leblanc C."/>
            <person name="Lerouge P."/>
            <person name="Lohr M."/>
            <person name="Lopez P.J."/>
            <person name="Martens C."/>
            <person name="Maumus F."/>
            <person name="Michel G."/>
            <person name="Miranda-Saavedra D."/>
            <person name="Morales J."/>
            <person name="Moreau H."/>
            <person name="Motomura T."/>
            <person name="Nagasato C."/>
            <person name="Napoli C.A."/>
            <person name="Nelson D.R."/>
            <person name="Nyvall-Collen P."/>
            <person name="Peters A.F."/>
            <person name="Pommier C."/>
            <person name="Potin P."/>
            <person name="Poulain J."/>
            <person name="Quesneville H."/>
            <person name="Read B."/>
            <person name="Rensing S.A."/>
            <person name="Ritter A."/>
            <person name="Rousvoal S."/>
            <person name="Samanta M."/>
            <person name="Samson G."/>
            <person name="Schroeder D.C."/>
            <person name="Segurens B."/>
            <person name="Strittmatter M."/>
            <person name="Tonon T."/>
            <person name="Tregear J.W."/>
            <person name="Valentin K."/>
            <person name="von Dassow P."/>
            <person name="Yamagishi T."/>
            <person name="Van de Peer Y."/>
            <person name="Wincker P."/>
        </authorList>
    </citation>
    <scope>NUCLEOTIDE SEQUENCE [LARGE SCALE GENOMIC DNA]</scope>
    <source>
        <strain evidence="9">Ec32 / CCAP1310/4</strain>
    </source>
</reference>
<feature type="region of interest" description="Disordered" evidence="6">
    <location>
        <begin position="588"/>
        <end position="628"/>
    </location>
</feature>
<dbReference type="NCBIfam" id="TIGR01197">
    <property type="entry name" value="nramp"/>
    <property type="match status" value="1"/>
</dbReference>
<keyword evidence="3 7" id="KW-0812">Transmembrane</keyword>
<dbReference type="GO" id="GO:0015086">
    <property type="term" value="F:cadmium ion transmembrane transporter activity"/>
    <property type="evidence" value="ECO:0007669"/>
    <property type="project" value="TreeGrafter"/>
</dbReference>
<evidence type="ECO:0000256" key="2">
    <source>
        <dbReference type="ARBA" id="ARBA00022448"/>
    </source>
</evidence>
<evidence type="ECO:0000256" key="6">
    <source>
        <dbReference type="SAM" id="MobiDB-lite"/>
    </source>
</evidence>
<gene>
    <name evidence="8" type="primary">NRAMP1</name>
    <name evidence="8" type="ORF">Esi_0141_0009</name>
</gene>
<name>D8LF38_ECTSI</name>
<feature type="transmembrane region" description="Helical" evidence="7">
    <location>
        <begin position="269"/>
        <end position="298"/>
    </location>
</feature>
<feature type="compositionally biased region" description="Basic and acidic residues" evidence="6">
    <location>
        <begin position="617"/>
        <end position="628"/>
    </location>
</feature>
<feature type="transmembrane region" description="Helical" evidence="7">
    <location>
        <begin position="399"/>
        <end position="419"/>
    </location>
</feature>
<dbReference type="eggNOG" id="KOG1291">
    <property type="taxonomic scope" value="Eukaryota"/>
</dbReference>
<evidence type="ECO:0000256" key="1">
    <source>
        <dbReference type="ARBA" id="ARBA00004141"/>
    </source>
</evidence>
<dbReference type="OrthoDB" id="409173at2759"/>
<evidence type="ECO:0000256" key="3">
    <source>
        <dbReference type="ARBA" id="ARBA00022692"/>
    </source>
</evidence>
<feature type="transmembrane region" description="Helical" evidence="7">
    <location>
        <begin position="87"/>
        <end position="108"/>
    </location>
</feature>
<feature type="transmembrane region" description="Helical" evidence="7">
    <location>
        <begin position="439"/>
        <end position="458"/>
    </location>
</feature>
<dbReference type="AlphaFoldDB" id="D8LF38"/>
<feature type="transmembrane region" description="Helical" evidence="7">
    <location>
        <begin position="540"/>
        <end position="561"/>
    </location>
</feature>
<feature type="transmembrane region" description="Helical" evidence="7">
    <location>
        <begin position="478"/>
        <end position="495"/>
    </location>
</feature>
<feature type="transmembrane region" description="Helical" evidence="7">
    <location>
        <begin position="319"/>
        <end position="340"/>
    </location>
</feature>
<dbReference type="STRING" id="2880.D8LF38"/>
<dbReference type="FunCoup" id="D8LF38">
    <property type="interactions" value="40"/>
</dbReference>
<dbReference type="Proteomes" id="UP000002630">
    <property type="component" value="Linkage Group LG16"/>
</dbReference>
<dbReference type="EMBL" id="FN648007">
    <property type="protein sequence ID" value="CBN78636.1"/>
    <property type="molecule type" value="Genomic_DNA"/>
</dbReference>
<dbReference type="GO" id="GO:0034755">
    <property type="term" value="P:iron ion transmembrane transport"/>
    <property type="evidence" value="ECO:0007669"/>
    <property type="project" value="TreeGrafter"/>
</dbReference>